<dbReference type="RefSeq" id="WP_211353424.1">
    <property type="nucleotide sequence ID" value="NZ_CP144375.1"/>
</dbReference>
<organism evidence="2 3">
    <name type="scientific">Kutzneria buriramensis</name>
    <dbReference type="NCBI Taxonomy" id="1045776"/>
    <lineage>
        <taxon>Bacteria</taxon>
        <taxon>Bacillati</taxon>
        <taxon>Actinomycetota</taxon>
        <taxon>Actinomycetes</taxon>
        <taxon>Pseudonocardiales</taxon>
        <taxon>Pseudonocardiaceae</taxon>
        <taxon>Kutzneria</taxon>
    </lineage>
</organism>
<accession>A0A3E0H264</accession>
<feature type="domain" description="Tyrosine specific protein phosphatases" evidence="1">
    <location>
        <begin position="77"/>
        <end position="144"/>
    </location>
</feature>
<sequence length="152" mass="16400">MIYTVELPGPGRLATMAKPRLRDLPTLREAGVDVLVCALTAEDFADAGLADEPRAAVAAGLQFVHLPIPDWTVPDRDEILPTLRDLAARLDAGASIVTHCWAGIGRSSLLAASIMVLSGLEPDDAWARITKARGHQVPDTEQQREWVRTLSA</sequence>
<dbReference type="PANTHER" id="PTHR23339">
    <property type="entry name" value="TYROSINE SPECIFIC PROTEIN PHOSPHATASE AND DUAL SPECIFICITY PROTEIN PHOSPHATASE"/>
    <property type="match status" value="1"/>
</dbReference>
<dbReference type="InterPro" id="IPR050561">
    <property type="entry name" value="PTP"/>
</dbReference>
<keyword evidence="3" id="KW-1185">Reference proteome</keyword>
<dbReference type="InterPro" id="IPR029021">
    <property type="entry name" value="Prot-tyrosine_phosphatase-like"/>
</dbReference>
<name>A0A3E0H264_9PSEU</name>
<dbReference type="AlphaFoldDB" id="A0A3E0H264"/>
<dbReference type="EMBL" id="QUNO01000016">
    <property type="protein sequence ID" value="REH36354.1"/>
    <property type="molecule type" value="Genomic_DNA"/>
</dbReference>
<comment type="caution">
    <text evidence="2">The sequence shown here is derived from an EMBL/GenBank/DDBJ whole genome shotgun (WGS) entry which is preliminary data.</text>
</comment>
<dbReference type="InterPro" id="IPR003595">
    <property type="entry name" value="Tyr_Pase_cat"/>
</dbReference>
<dbReference type="FunFam" id="3.90.190.10:FF:000157">
    <property type="entry name" value="Protein-tyrosine phosphatase"/>
    <property type="match status" value="1"/>
</dbReference>
<reference evidence="2 3" key="1">
    <citation type="submission" date="2018-08" db="EMBL/GenBank/DDBJ databases">
        <title>Genomic Encyclopedia of Archaeal and Bacterial Type Strains, Phase II (KMG-II): from individual species to whole genera.</title>
        <authorList>
            <person name="Goeker M."/>
        </authorList>
    </citation>
    <scope>NUCLEOTIDE SEQUENCE [LARGE SCALE GENOMIC DNA]</scope>
    <source>
        <strain evidence="2 3">DSM 45791</strain>
    </source>
</reference>
<dbReference type="SMART" id="SM00404">
    <property type="entry name" value="PTPc_motif"/>
    <property type="match status" value="1"/>
</dbReference>
<proteinExistence type="predicted"/>
<dbReference type="PROSITE" id="PS50056">
    <property type="entry name" value="TYR_PHOSPHATASE_2"/>
    <property type="match status" value="1"/>
</dbReference>
<dbReference type="SUPFAM" id="SSF52799">
    <property type="entry name" value="(Phosphotyrosine protein) phosphatases II"/>
    <property type="match status" value="1"/>
</dbReference>
<evidence type="ECO:0000313" key="3">
    <source>
        <dbReference type="Proteomes" id="UP000256269"/>
    </source>
</evidence>
<dbReference type="InterPro" id="IPR000387">
    <property type="entry name" value="Tyr_Pase_dom"/>
</dbReference>
<protein>
    <submittedName>
        <fullName evidence="2">Cyclin-dependent kinase inhibitor 3 (CDKN3)</fullName>
    </submittedName>
</protein>
<dbReference type="Proteomes" id="UP000256269">
    <property type="component" value="Unassembled WGS sequence"/>
</dbReference>
<dbReference type="Pfam" id="PF22785">
    <property type="entry name" value="Tc-R-P"/>
    <property type="match status" value="1"/>
</dbReference>
<evidence type="ECO:0000313" key="2">
    <source>
        <dbReference type="EMBL" id="REH36354.1"/>
    </source>
</evidence>
<evidence type="ECO:0000259" key="1">
    <source>
        <dbReference type="PROSITE" id="PS50056"/>
    </source>
</evidence>
<dbReference type="Gene3D" id="3.90.190.10">
    <property type="entry name" value="Protein tyrosine phosphatase superfamily"/>
    <property type="match status" value="1"/>
</dbReference>
<gene>
    <name evidence="2" type="ORF">BCF44_116223</name>
</gene>